<dbReference type="AlphaFoldDB" id="A0AA41YVE0"/>
<dbReference type="CDD" id="cd10432">
    <property type="entry name" value="BI-1-like_bacterial"/>
    <property type="match status" value="1"/>
</dbReference>
<dbReference type="Proteomes" id="UP001165667">
    <property type="component" value="Unassembled WGS sequence"/>
</dbReference>
<gene>
    <name evidence="7" type="ORF">M8523_07770</name>
</gene>
<dbReference type="EMBL" id="JAMOIM010000004">
    <property type="protein sequence ID" value="MCW6507916.1"/>
    <property type="molecule type" value="Genomic_DNA"/>
</dbReference>
<organism evidence="7 8">
    <name type="scientific">Lichenifustis flavocetrariae</name>
    <dbReference type="NCBI Taxonomy" id="2949735"/>
    <lineage>
        <taxon>Bacteria</taxon>
        <taxon>Pseudomonadati</taxon>
        <taxon>Pseudomonadota</taxon>
        <taxon>Alphaproteobacteria</taxon>
        <taxon>Hyphomicrobiales</taxon>
        <taxon>Lichenihabitantaceae</taxon>
        <taxon>Lichenifustis</taxon>
    </lineage>
</organism>
<evidence type="ECO:0000256" key="6">
    <source>
        <dbReference type="RuleBase" id="RU004379"/>
    </source>
</evidence>
<dbReference type="InterPro" id="IPR006214">
    <property type="entry name" value="Bax_inhibitor_1-related"/>
</dbReference>
<accession>A0AA41YVE0</accession>
<protein>
    <submittedName>
        <fullName evidence="7">Bax inhibitor-1/YccA family protein</fullName>
    </submittedName>
</protein>
<keyword evidence="3 6" id="KW-0812">Transmembrane</keyword>
<feature type="transmembrane region" description="Helical" evidence="6">
    <location>
        <begin position="171"/>
        <end position="189"/>
    </location>
</feature>
<reference evidence="7" key="1">
    <citation type="submission" date="2022-05" db="EMBL/GenBank/DDBJ databases">
        <authorList>
            <person name="Pankratov T."/>
        </authorList>
    </citation>
    <scope>NUCLEOTIDE SEQUENCE</scope>
    <source>
        <strain evidence="7">BP6-180914</strain>
    </source>
</reference>
<dbReference type="Pfam" id="PF01027">
    <property type="entry name" value="Bax1-I"/>
    <property type="match status" value="1"/>
</dbReference>
<evidence type="ECO:0000256" key="4">
    <source>
        <dbReference type="ARBA" id="ARBA00022989"/>
    </source>
</evidence>
<dbReference type="RefSeq" id="WP_282584284.1">
    <property type="nucleotide sequence ID" value="NZ_JAMOIM010000004.1"/>
</dbReference>
<keyword evidence="8" id="KW-1185">Reference proteome</keyword>
<evidence type="ECO:0000313" key="8">
    <source>
        <dbReference type="Proteomes" id="UP001165667"/>
    </source>
</evidence>
<evidence type="ECO:0000313" key="7">
    <source>
        <dbReference type="EMBL" id="MCW6507916.1"/>
    </source>
</evidence>
<evidence type="ECO:0000256" key="1">
    <source>
        <dbReference type="ARBA" id="ARBA00004141"/>
    </source>
</evidence>
<comment type="similarity">
    <text evidence="2 6">Belongs to the BI1 family.</text>
</comment>
<evidence type="ECO:0000256" key="3">
    <source>
        <dbReference type="ARBA" id="ARBA00022692"/>
    </source>
</evidence>
<comment type="caution">
    <text evidence="7">The sequence shown here is derived from an EMBL/GenBank/DDBJ whole genome shotgun (WGS) entry which is preliminary data.</text>
</comment>
<sequence length="261" mass="28015">MSDFDRNAAARFGGRAARAGAAEIDQGLRSYMLGVYNNMVMGLAITGLVALGTHMLAVAPAGEGVAVRGMHVELTQLGAALYLSPLRYVVMLAPLAFVFFFSFRIDRMAAATARNMFLGFSAVMGLSLSSILLVYTGASVANAFFVTAATFGGLSLYGYTTRRNLSAMGSFLVMGLIGLVIASLVNVFLQSSAFQFGLSILSVLIFSGLTAWDTQAIKEMYYEGDGHEMTAKKSVNGALMLYLDFINIFQSLLYLMGNRNN</sequence>
<keyword evidence="5 6" id="KW-0472">Membrane</keyword>
<evidence type="ECO:0000256" key="5">
    <source>
        <dbReference type="ARBA" id="ARBA00023136"/>
    </source>
</evidence>
<feature type="transmembrane region" description="Helical" evidence="6">
    <location>
        <begin position="235"/>
        <end position="256"/>
    </location>
</feature>
<feature type="transmembrane region" description="Helical" evidence="6">
    <location>
        <begin position="141"/>
        <end position="159"/>
    </location>
</feature>
<dbReference type="PANTHER" id="PTHR23291:SF50">
    <property type="entry name" value="PROTEIN LIFEGUARD 4"/>
    <property type="match status" value="1"/>
</dbReference>
<feature type="transmembrane region" description="Helical" evidence="6">
    <location>
        <begin position="79"/>
        <end position="103"/>
    </location>
</feature>
<feature type="transmembrane region" description="Helical" evidence="6">
    <location>
        <begin position="195"/>
        <end position="214"/>
    </location>
</feature>
<comment type="subcellular location">
    <subcellularLocation>
        <location evidence="1">Membrane</location>
        <topology evidence="1">Multi-pass membrane protein</topology>
    </subcellularLocation>
</comment>
<evidence type="ECO:0000256" key="2">
    <source>
        <dbReference type="ARBA" id="ARBA00010350"/>
    </source>
</evidence>
<dbReference type="GO" id="GO:0005886">
    <property type="term" value="C:plasma membrane"/>
    <property type="evidence" value="ECO:0007669"/>
    <property type="project" value="TreeGrafter"/>
</dbReference>
<dbReference type="PANTHER" id="PTHR23291">
    <property type="entry name" value="BAX INHIBITOR-RELATED"/>
    <property type="match status" value="1"/>
</dbReference>
<proteinExistence type="inferred from homology"/>
<feature type="transmembrane region" description="Helical" evidence="6">
    <location>
        <begin position="39"/>
        <end position="59"/>
    </location>
</feature>
<name>A0AA41YVE0_9HYPH</name>
<keyword evidence="4 6" id="KW-1133">Transmembrane helix</keyword>
<feature type="transmembrane region" description="Helical" evidence="6">
    <location>
        <begin position="115"/>
        <end position="135"/>
    </location>
</feature>